<sequence>MQEKKKTNMRNYIDSFLAYMKIERIASTLTIYDYNKE</sequence>
<organism evidence="1">
    <name type="scientific">marine sediment metagenome</name>
    <dbReference type="NCBI Taxonomy" id="412755"/>
    <lineage>
        <taxon>unclassified sequences</taxon>
        <taxon>metagenomes</taxon>
        <taxon>ecological metagenomes</taxon>
    </lineage>
</organism>
<proteinExistence type="predicted"/>
<name>X1HML4_9ZZZZ</name>
<reference evidence="1" key="1">
    <citation type="journal article" date="2014" name="Front. Microbiol.">
        <title>High frequency of phylogenetically diverse reductive dehalogenase-homologous genes in deep subseafloor sedimentary metagenomes.</title>
        <authorList>
            <person name="Kawai M."/>
            <person name="Futagami T."/>
            <person name="Toyoda A."/>
            <person name="Takaki Y."/>
            <person name="Nishi S."/>
            <person name="Hori S."/>
            <person name="Arai W."/>
            <person name="Tsubouchi T."/>
            <person name="Morono Y."/>
            <person name="Uchiyama I."/>
            <person name="Ito T."/>
            <person name="Fujiyama A."/>
            <person name="Inagaki F."/>
            <person name="Takami H."/>
        </authorList>
    </citation>
    <scope>NUCLEOTIDE SEQUENCE</scope>
    <source>
        <strain evidence="1">Expedition CK06-06</strain>
    </source>
</reference>
<protein>
    <submittedName>
        <fullName evidence="1">Uncharacterized protein</fullName>
    </submittedName>
</protein>
<dbReference type="EMBL" id="BARU01007609">
    <property type="protein sequence ID" value="GAH46518.1"/>
    <property type="molecule type" value="Genomic_DNA"/>
</dbReference>
<gene>
    <name evidence="1" type="ORF">S03H2_14994</name>
</gene>
<comment type="caution">
    <text evidence="1">The sequence shown here is derived from an EMBL/GenBank/DDBJ whole genome shotgun (WGS) entry which is preliminary data.</text>
</comment>
<accession>X1HML4</accession>
<evidence type="ECO:0000313" key="1">
    <source>
        <dbReference type="EMBL" id="GAH46518.1"/>
    </source>
</evidence>
<dbReference type="AlphaFoldDB" id="X1HML4"/>
<feature type="non-terminal residue" evidence="1">
    <location>
        <position position="37"/>
    </location>
</feature>